<organism evidence="2 3">
    <name type="scientific">Cecembia lonarensis (strain CCUG 58316 / KCTC 22772 / LW9)</name>
    <dbReference type="NCBI Taxonomy" id="1225176"/>
    <lineage>
        <taxon>Bacteria</taxon>
        <taxon>Pseudomonadati</taxon>
        <taxon>Bacteroidota</taxon>
        <taxon>Cytophagia</taxon>
        <taxon>Cytophagales</taxon>
        <taxon>Cyclobacteriaceae</taxon>
        <taxon>Cecembia</taxon>
    </lineage>
</organism>
<feature type="compositionally biased region" description="Basic and acidic residues" evidence="1">
    <location>
        <begin position="51"/>
        <end position="64"/>
    </location>
</feature>
<evidence type="ECO:0000313" key="2">
    <source>
        <dbReference type="EMBL" id="EKB49804.1"/>
    </source>
</evidence>
<name>K1M0F6_CECL9</name>
<accession>K1M0F6</accession>
<reference evidence="2 3" key="1">
    <citation type="journal article" date="2012" name="J. Bacteriol.">
        <title>Draft Genome Sequence of Cecembia lonarensis Strain LW9T, Isolated from Lonar Lake, a Haloalkaline Lake in India.</title>
        <authorList>
            <person name="Shivaji S."/>
            <person name="Ara S."/>
            <person name="Singh A."/>
            <person name="Pinnaka A.K."/>
        </authorList>
    </citation>
    <scope>NUCLEOTIDE SEQUENCE [LARGE SCALE GENOMIC DNA]</scope>
    <source>
        <strain evidence="2 3">LW9</strain>
    </source>
</reference>
<keyword evidence="3" id="KW-1185">Reference proteome</keyword>
<sequence length="64" mass="7159">MVLLDGICYYREMDLASVVFSTIGVLFKWGIRNNSKPQGGLTMSSPGLPPGEERDVDFRQPRRG</sequence>
<feature type="compositionally biased region" description="Polar residues" evidence="1">
    <location>
        <begin position="32"/>
        <end position="45"/>
    </location>
</feature>
<evidence type="ECO:0000313" key="3">
    <source>
        <dbReference type="Proteomes" id="UP000004478"/>
    </source>
</evidence>
<dbReference type="Proteomes" id="UP000004478">
    <property type="component" value="Unassembled WGS sequence"/>
</dbReference>
<comment type="caution">
    <text evidence="2">The sequence shown here is derived from an EMBL/GenBank/DDBJ whole genome shotgun (WGS) entry which is preliminary data.</text>
</comment>
<gene>
    <name evidence="2" type="ORF">B879_01587</name>
</gene>
<evidence type="ECO:0000256" key="1">
    <source>
        <dbReference type="SAM" id="MobiDB-lite"/>
    </source>
</evidence>
<dbReference type="EMBL" id="AMGM01000018">
    <property type="protein sequence ID" value="EKB49804.1"/>
    <property type="molecule type" value="Genomic_DNA"/>
</dbReference>
<proteinExistence type="predicted"/>
<protein>
    <submittedName>
        <fullName evidence="2">Uncharacterized protein</fullName>
    </submittedName>
</protein>
<dbReference type="AlphaFoldDB" id="K1M0F6"/>
<feature type="region of interest" description="Disordered" evidence="1">
    <location>
        <begin position="32"/>
        <end position="64"/>
    </location>
</feature>